<evidence type="ECO:0000313" key="2">
    <source>
        <dbReference type="Proteomes" id="UP000036951"/>
    </source>
</evidence>
<evidence type="ECO:0000313" key="1">
    <source>
        <dbReference type="EMBL" id="KOO67729.1"/>
    </source>
</evidence>
<keyword evidence="2" id="KW-1185">Reference proteome</keyword>
<dbReference type="EMBL" id="LFQU01000027">
    <property type="protein sequence ID" value="KOO67729.1"/>
    <property type="molecule type" value="Genomic_DNA"/>
</dbReference>
<dbReference type="AlphaFoldDB" id="A0A8E1UQB0"/>
<sequence length="63" mass="7069">MTERPVFCVFRAKSKAGAEKRHSESVKIKKFSVAGSLPLLPEQHCMMTAKTAIMLKKNNKYTA</sequence>
<gene>
    <name evidence="1" type="ORF">ACU52_11855</name>
</gene>
<reference evidence="1 2" key="1">
    <citation type="submission" date="2015-06" db="EMBL/GenBank/DDBJ databases">
        <title>Prevotella sp. 109, sp. nov., a novel member of the family Prevotellaceae isolated from human faeces.</title>
        <authorList>
            <person name="Shkoporov A.N."/>
            <person name="Chaplin A.V."/>
            <person name="Kafarskaia L.I."/>
            <person name="Efimov B.A."/>
        </authorList>
    </citation>
    <scope>NUCLEOTIDE SEQUENCE [LARGE SCALE GENOMIC DNA]</scope>
    <source>
        <strain evidence="1 2">109</strain>
    </source>
</reference>
<proteinExistence type="predicted"/>
<organism evidence="1 2">
    <name type="scientific">Xylanibacter rarus</name>
    <dbReference type="NCBI Taxonomy" id="1676614"/>
    <lineage>
        <taxon>Bacteria</taxon>
        <taxon>Pseudomonadati</taxon>
        <taxon>Bacteroidota</taxon>
        <taxon>Bacteroidia</taxon>
        <taxon>Bacteroidales</taxon>
        <taxon>Prevotellaceae</taxon>
        <taxon>Xylanibacter</taxon>
    </lineage>
</organism>
<name>A0A8E1UQB0_9BACT</name>
<dbReference type="Proteomes" id="UP000036951">
    <property type="component" value="Unassembled WGS sequence"/>
</dbReference>
<protein>
    <submittedName>
        <fullName evidence="1">Uncharacterized protein</fullName>
    </submittedName>
</protein>
<accession>A0A8E1UQB0</accession>
<comment type="caution">
    <text evidence="1">The sequence shown here is derived from an EMBL/GenBank/DDBJ whole genome shotgun (WGS) entry which is preliminary data.</text>
</comment>